<dbReference type="STRING" id="1341154.FCR2A7T_29580"/>
<gene>
    <name evidence="4" type="ORF">IP98_02849</name>
</gene>
<dbReference type="SUPFAM" id="SSF46689">
    <property type="entry name" value="Homeodomain-like"/>
    <property type="match status" value="1"/>
</dbReference>
<comment type="caution">
    <text evidence="4">The sequence shown here is derived from an EMBL/GenBank/DDBJ whole genome shotgun (WGS) entry which is preliminary data.</text>
</comment>
<name>V6RW74_9FLAO</name>
<dbReference type="EMBL" id="VLKQ01000017">
    <property type="protein sequence ID" value="TWI08092.1"/>
    <property type="molecule type" value="Genomic_DNA"/>
</dbReference>
<dbReference type="Proteomes" id="UP000319848">
    <property type="component" value="Unassembled WGS sequence"/>
</dbReference>
<dbReference type="SUPFAM" id="SSF48498">
    <property type="entry name" value="Tetracyclin repressor-like, C-terminal domain"/>
    <property type="match status" value="1"/>
</dbReference>
<dbReference type="InterPro" id="IPR036271">
    <property type="entry name" value="Tet_transcr_reg_TetR-rel_C_sf"/>
</dbReference>
<dbReference type="PROSITE" id="PS50977">
    <property type="entry name" value="HTH_TETR_2"/>
    <property type="match status" value="1"/>
</dbReference>
<accession>V6RW74</accession>
<evidence type="ECO:0000259" key="3">
    <source>
        <dbReference type="PROSITE" id="PS50977"/>
    </source>
</evidence>
<dbReference type="InterPro" id="IPR050624">
    <property type="entry name" value="HTH-type_Tx_Regulator"/>
</dbReference>
<organism evidence="4 5">
    <name type="scientific">Flavobacterium cauense R2A-7</name>
    <dbReference type="NCBI Taxonomy" id="1341154"/>
    <lineage>
        <taxon>Bacteria</taxon>
        <taxon>Pseudomonadati</taxon>
        <taxon>Bacteroidota</taxon>
        <taxon>Flavobacteriia</taxon>
        <taxon>Flavobacteriales</taxon>
        <taxon>Flavobacteriaceae</taxon>
        <taxon>Flavobacterium</taxon>
    </lineage>
</organism>
<evidence type="ECO:0000313" key="4">
    <source>
        <dbReference type="EMBL" id="TWI08092.1"/>
    </source>
</evidence>
<proteinExistence type="predicted"/>
<dbReference type="AlphaFoldDB" id="V6RW74"/>
<dbReference type="PANTHER" id="PTHR43479:SF11">
    <property type="entry name" value="ACREF_ENVCD OPERON REPRESSOR-RELATED"/>
    <property type="match status" value="1"/>
</dbReference>
<dbReference type="PRINTS" id="PR00455">
    <property type="entry name" value="HTHTETR"/>
</dbReference>
<dbReference type="InterPro" id="IPR023772">
    <property type="entry name" value="DNA-bd_HTH_TetR-type_CS"/>
</dbReference>
<dbReference type="Pfam" id="PF00440">
    <property type="entry name" value="TetR_N"/>
    <property type="match status" value="1"/>
</dbReference>
<protein>
    <submittedName>
        <fullName evidence="4">TetR family transcriptional regulator</fullName>
    </submittedName>
</protein>
<dbReference type="PANTHER" id="PTHR43479">
    <property type="entry name" value="ACREF/ENVCD OPERON REPRESSOR-RELATED"/>
    <property type="match status" value="1"/>
</dbReference>
<dbReference type="PROSITE" id="PS01081">
    <property type="entry name" value="HTH_TETR_1"/>
    <property type="match status" value="1"/>
</dbReference>
<evidence type="ECO:0000313" key="5">
    <source>
        <dbReference type="Proteomes" id="UP000319848"/>
    </source>
</evidence>
<keyword evidence="1 2" id="KW-0238">DNA-binding</keyword>
<reference evidence="4 5" key="1">
    <citation type="journal article" date="2015" name="Stand. Genomic Sci.">
        <title>Genomic Encyclopedia of Bacterial and Archaeal Type Strains, Phase III: the genomes of soil and plant-associated and newly described type strains.</title>
        <authorList>
            <person name="Whitman W.B."/>
            <person name="Woyke T."/>
            <person name="Klenk H.P."/>
            <person name="Zhou Y."/>
            <person name="Lilburn T.G."/>
            <person name="Beck B.J."/>
            <person name="De Vos P."/>
            <person name="Vandamme P."/>
            <person name="Eisen J.A."/>
            <person name="Garrity G."/>
            <person name="Hugenholtz P."/>
            <person name="Kyrpides N.C."/>
        </authorList>
    </citation>
    <scope>NUCLEOTIDE SEQUENCE [LARGE SCALE GENOMIC DNA]</scope>
    <source>
        <strain evidence="4 5">CGMCC 1.7270</strain>
    </source>
</reference>
<dbReference type="Gene3D" id="1.10.357.10">
    <property type="entry name" value="Tetracycline Repressor, domain 2"/>
    <property type="match status" value="1"/>
</dbReference>
<dbReference type="InterPro" id="IPR001647">
    <property type="entry name" value="HTH_TetR"/>
</dbReference>
<evidence type="ECO:0000256" key="2">
    <source>
        <dbReference type="PROSITE-ProRule" id="PRU00335"/>
    </source>
</evidence>
<dbReference type="RefSeq" id="WP_023572029.1">
    <property type="nucleotide sequence ID" value="NZ_AVBI01000026.1"/>
</dbReference>
<dbReference type="GO" id="GO:0003677">
    <property type="term" value="F:DNA binding"/>
    <property type="evidence" value="ECO:0007669"/>
    <property type="project" value="UniProtKB-UniRule"/>
</dbReference>
<feature type="domain" description="HTH tetR-type" evidence="3">
    <location>
        <begin position="4"/>
        <end position="64"/>
    </location>
</feature>
<feature type="DNA-binding region" description="H-T-H motif" evidence="2">
    <location>
        <begin position="27"/>
        <end position="46"/>
    </location>
</feature>
<dbReference type="OrthoDB" id="9789566at2"/>
<keyword evidence="5" id="KW-1185">Reference proteome</keyword>
<evidence type="ECO:0000256" key="1">
    <source>
        <dbReference type="ARBA" id="ARBA00023125"/>
    </source>
</evidence>
<sequence length="208" mass="24292">MVSQEKKEIIKQTAFNLFSKNGFEATSVREIAKQANVNLAMISYYFNSKEQLLEDIIEEKLNDIKIYDTEITNSKNVEESLAQIIEILLKKILKNQAFFNLLHSELSLKQRVVSSDVYYRVKKHNDTILQTIIKQGIQEKVFFENKLLDTLSIYILGPYINFILNKKYYSEKLQLNSEKLLENYINTILIKNITTSAINLLKIENDNK</sequence>
<dbReference type="InterPro" id="IPR009057">
    <property type="entry name" value="Homeodomain-like_sf"/>
</dbReference>